<feature type="signal peptide" evidence="1">
    <location>
        <begin position="1"/>
        <end position="22"/>
    </location>
</feature>
<dbReference type="PROSITE" id="PS51257">
    <property type="entry name" value="PROKAR_LIPOPROTEIN"/>
    <property type="match status" value="1"/>
</dbReference>
<accession>A0A8T9MSS1</accession>
<dbReference type="Proteomes" id="UP000831534">
    <property type="component" value="Chromosome"/>
</dbReference>
<evidence type="ECO:0000256" key="1">
    <source>
        <dbReference type="SAM" id="SignalP"/>
    </source>
</evidence>
<keyword evidence="4" id="KW-1185">Reference proteome</keyword>
<feature type="chain" id="PRO_5035863965" evidence="1">
    <location>
        <begin position="23"/>
        <end position="147"/>
    </location>
</feature>
<dbReference type="RefSeq" id="WP_027009900.1">
    <property type="nucleotide sequence ID" value="NZ_CP091521.1"/>
</dbReference>
<dbReference type="AlphaFoldDB" id="A0A8T9MSS1"/>
<name>A0A8T9MSS1_9NEIS</name>
<protein>
    <submittedName>
        <fullName evidence="3">Surface-adhesin E family protein</fullName>
    </submittedName>
</protein>
<proteinExistence type="predicted"/>
<reference evidence="3" key="1">
    <citation type="journal article" date="2022" name="Res Sq">
        <title>Evolution of multicellular longitudinally dividing oral cavity symbionts (Neisseriaceae).</title>
        <authorList>
            <person name="Nyongesa S."/>
            <person name="Weber P."/>
            <person name="Bernet E."/>
            <person name="Pullido F."/>
            <person name="Nieckarz M."/>
            <person name="Delaby M."/>
            <person name="Nieves C."/>
            <person name="Viehboeck T."/>
            <person name="Krause N."/>
            <person name="Rivera-Millot A."/>
            <person name="Nakamura A."/>
            <person name="Vischer N."/>
            <person name="VanNieuwenhze M."/>
            <person name="Brun Y."/>
            <person name="Cava F."/>
            <person name="Bulgheresi S."/>
            <person name="Veyrier F."/>
        </authorList>
    </citation>
    <scope>NUCLEOTIDE SEQUENCE</scope>
    <source>
        <strain evidence="3">17694</strain>
    </source>
</reference>
<gene>
    <name evidence="3" type="ORF">LVJ77_08125</name>
</gene>
<dbReference type="InterPro" id="IPR031939">
    <property type="entry name" value="Adhesin_E-like"/>
</dbReference>
<dbReference type="Pfam" id="PF16747">
    <property type="entry name" value="Adhesin_E"/>
    <property type="match status" value="1"/>
</dbReference>
<dbReference type="KEGG" id="ckh:LVJ77_08125"/>
<organism evidence="3 4">
    <name type="scientific">Conchiformibius kuhniae</name>
    <dbReference type="NCBI Taxonomy" id="211502"/>
    <lineage>
        <taxon>Bacteria</taxon>
        <taxon>Pseudomonadati</taxon>
        <taxon>Pseudomonadota</taxon>
        <taxon>Betaproteobacteria</taxon>
        <taxon>Neisseriales</taxon>
        <taxon>Neisseriaceae</taxon>
        <taxon>Conchiformibius</taxon>
    </lineage>
</organism>
<evidence type="ECO:0000259" key="2">
    <source>
        <dbReference type="Pfam" id="PF16747"/>
    </source>
</evidence>
<sequence length="147" mass="16416">MKLRKHLSLVSAVLLLAACAGKNGMPAYTAPAMSGTWKDIGAIERQNIVVAYETGSVRKNGAVARLRDRKIVINPAKADYTGTPRYKIAVGEWEFHCTHRSYRLASVRYLDESGKPIREDRFTPTQIRHMPLTAGTIAEKQFRIACK</sequence>
<reference evidence="3" key="2">
    <citation type="submission" date="2024-09" db="EMBL/GenBank/DDBJ databases">
        <authorList>
            <person name="Veyrier F.J."/>
        </authorList>
    </citation>
    <scope>NUCLEOTIDE SEQUENCE</scope>
    <source>
        <strain evidence="3">17694</strain>
    </source>
</reference>
<evidence type="ECO:0000313" key="3">
    <source>
        <dbReference type="EMBL" id="UOP04321.1"/>
    </source>
</evidence>
<dbReference type="EMBL" id="CP091521">
    <property type="protein sequence ID" value="UOP04321.1"/>
    <property type="molecule type" value="Genomic_DNA"/>
</dbReference>
<feature type="domain" description="Surface-adhesin protein E-like" evidence="2">
    <location>
        <begin position="37"/>
        <end position="147"/>
    </location>
</feature>
<keyword evidence="1" id="KW-0732">Signal</keyword>
<evidence type="ECO:0000313" key="4">
    <source>
        <dbReference type="Proteomes" id="UP000831534"/>
    </source>
</evidence>